<dbReference type="PANTHER" id="PTHR10151">
    <property type="entry name" value="ECTONUCLEOTIDE PYROPHOSPHATASE/PHOSPHODIESTERASE"/>
    <property type="match status" value="1"/>
</dbReference>
<evidence type="ECO:0008006" key="4">
    <source>
        <dbReference type="Google" id="ProtNLM"/>
    </source>
</evidence>
<reference evidence="2 3" key="1">
    <citation type="journal article" date="2012" name="J. Bacteriol.">
        <title>Draft Genome Sequence of the Extremely Halophilic Archaeon Halogranum salarium B-1T.</title>
        <authorList>
            <person name="Kim K.K."/>
            <person name="Lee K.C."/>
            <person name="Lee J.S."/>
        </authorList>
    </citation>
    <scope>NUCLEOTIDE SEQUENCE [LARGE SCALE GENOMIC DNA]</scope>
    <source>
        <strain evidence="2 3">B-1</strain>
    </source>
</reference>
<organism evidence="2 3">
    <name type="scientific">Halogranum salarium B-1</name>
    <dbReference type="NCBI Taxonomy" id="1210908"/>
    <lineage>
        <taxon>Archaea</taxon>
        <taxon>Methanobacteriati</taxon>
        <taxon>Methanobacteriota</taxon>
        <taxon>Stenosarchaea group</taxon>
        <taxon>Halobacteria</taxon>
        <taxon>Halobacteriales</taxon>
        <taxon>Haloferacaceae</taxon>
    </lineage>
</organism>
<dbReference type="AlphaFoldDB" id="J3EU98"/>
<dbReference type="Gene3D" id="3.40.720.10">
    <property type="entry name" value="Alkaline Phosphatase, subunit A"/>
    <property type="match status" value="1"/>
</dbReference>
<evidence type="ECO:0000313" key="3">
    <source>
        <dbReference type="Proteomes" id="UP000007813"/>
    </source>
</evidence>
<evidence type="ECO:0000313" key="2">
    <source>
        <dbReference type="EMBL" id="EJN57917.1"/>
    </source>
</evidence>
<dbReference type="Pfam" id="PF01663">
    <property type="entry name" value="Phosphodiest"/>
    <property type="match status" value="1"/>
</dbReference>
<evidence type="ECO:0000256" key="1">
    <source>
        <dbReference type="SAM" id="MobiDB-lite"/>
    </source>
</evidence>
<dbReference type="InterPro" id="IPR017850">
    <property type="entry name" value="Alkaline_phosphatase_core_sf"/>
</dbReference>
<sequence length="533" mass="59194">MTETIILGLDGATWDVLDPLLEAGELPNIASLRESGYHGTLESTFPPITAPAWLSMATGQNPGKTGVFYFLNRDDPDSFEFETLGSEKFEGQSFWDVLDARGHSVGVFNYPMLYPPYEIDGFMVSGLGSPEDDTITYPETLKSELDEVTGEYQIKVPYADPKYADRPDTLLDDLVRTLEKREAAMEHLLETKDPDVFFGVVSVTDWAQHYFWRYYDETHALFDPGSSSESQEALVNLWKRVDQTVGKIASIAEEQEATLTIVSDHGFGPVNETFHSNEWLEQRGFRVAEEQSLLGRLRTDYFPYLRKVGEPIVAAIPQLNDLAKSVGTSIQGSIGDAVDWERSIAFAPEQNLTCGMIYMLSDRPEDESAVIDALCSLRDAEGNELNISVYRPEDLYHGPCVELAPDILFEIDDFECAIDPRPTLEDDLFSTGPPSAARSGGHRREGIYLFSKSGTTSGSGERASLLDIAPTVLFKHGEPIPEEMDGGVLQDALSDTSRKADRVPLSSLTETSDDRSRSDTDDVKNRLEDLGYI</sequence>
<name>J3EU98_9EURY</name>
<dbReference type="PANTHER" id="PTHR10151:SF120">
    <property type="entry name" value="BIS(5'-ADENOSYL)-TRIPHOSPHATASE"/>
    <property type="match status" value="1"/>
</dbReference>
<gene>
    <name evidence="2" type="ORF">HSB1_33340</name>
</gene>
<dbReference type="GO" id="GO:0016787">
    <property type="term" value="F:hydrolase activity"/>
    <property type="evidence" value="ECO:0007669"/>
    <property type="project" value="UniProtKB-ARBA"/>
</dbReference>
<comment type="caution">
    <text evidence="2">The sequence shown here is derived from an EMBL/GenBank/DDBJ whole genome shotgun (WGS) entry which is preliminary data.</text>
</comment>
<dbReference type="OrthoDB" id="198670at2157"/>
<dbReference type="InterPro" id="IPR002591">
    <property type="entry name" value="Phosphodiest/P_Trfase"/>
</dbReference>
<accession>J3EU98</accession>
<dbReference type="Proteomes" id="UP000007813">
    <property type="component" value="Unassembled WGS sequence"/>
</dbReference>
<proteinExistence type="predicted"/>
<dbReference type="eggNOG" id="arCOG01377">
    <property type="taxonomic scope" value="Archaea"/>
</dbReference>
<feature type="compositionally biased region" description="Basic and acidic residues" evidence="1">
    <location>
        <begin position="512"/>
        <end position="533"/>
    </location>
</feature>
<dbReference type="RefSeq" id="WP_009376529.1">
    <property type="nucleotide sequence ID" value="NZ_ALJD01000009.1"/>
</dbReference>
<dbReference type="EMBL" id="ALJD01000009">
    <property type="protein sequence ID" value="EJN57917.1"/>
    <property type="molecule type" value="Genomic_DNA"/>
</dbReference>
<protein>
    <recommendedName>
        <fullName evidence="4">Type I phosphodiesterase/nucleotide pyrophosphatase</fullName>
    </recommendedName>
</protein>
<feature type="region of interest" description="Disordered" evidence="1">
    <location>
        <begin position="495"/>
        <end position="533"/>
    </location>
</feature>
<dbReference type="SUPFAM" id="SSF53649">
    <property type="entry name" value="Alkaline phosphatase-like"/>
    <property type="match status" value="1"/>
</dbReference>